<feature type="domain" description="Leucine-binding protein" evidence="4">
    <location>
        <begin position="43"/>
        <end position="395"/>
    </location>
</feature>
<evidence type="ECO:0000259" key="4">
    <source>
        <dbReference type="Pfam" id="PF13458"/>
    </source>
</evidence>
<dbReference type="SUPFAM" id="SSF53822">
    <property type="entry name" value="Periplasmic binding protein-like I"/>
    <property type="match status" value="1"/>
</dbReference>
<reference evidence="6" key="1">
    <citation type="journal article" date="2019" name="Int. J. Syst. Evol. Microbiol.">
        <title>The Global Catalogue of Microorganisms (GCM) 10K type strain sequencing project: providing services to taxonomists for standard genome sequencing and annotation.</title>
        <authorList>
            <consortium name="The Broad Institute Genomics Platform"/>
            <consortium name="The Broad Institute Genome Sequencing Center for Infectious Disease"/>
            <person name="Wu L."/>
            <person name="Ma J."/>
        </authorList>
    </citation>
    <scope>NUCLEOTIDE SEQUENCE [LARGE SCALE GENOMIC DNA]</scope>
    <source>
        <strain evidence="6">KCTC 42282</strain>
    </source>
</reference>
<sequence>MKRIALLAALAAAAMTASPLLAAEKHPQKQSEKQYDQGATDTEIKIGQTLPWSGPASAYSVEGMVQRAYFDRANRQGGVNGRKINFISLDDAYSPPKTVEQTRKLVEQEGVLAMFAAIGTAPNIAVHKYLNSKKVPQILILTGASRWNDPKNFPWTMAFYPLYDMEGMIFARHALQAWPNGKIAILSQNDDAGRDYVRGFKEGLGDKLKSMVVAEATYEVTDPTVDSQIVKLKNSGADVFFLMATPKFGAQALKKAHEVAWKPKTLLVSVASSIGGVLKPAGLEASQGVITTATFKTALDPAWDNAPDMKEYIAFMKASGLEKYITDRSASLGYVSAALMERILQRCGDNLTRANIMKQVSNLHDSDLPLLLPGVTVKTTPDNLSPFGAMRLQRFEGEGWVLFGDAISAQH</sequence>
<keyword evidence="6" id="KW-1185">Reference proteome</keyword>
<accession>A0ABV7UHH3</accession>
<dbReference type="RefSeq" id="WP_191317792.1">
    <property type="nucleotide sequence ID" value="NZ_BNCG01000001.1"/>
</dbReference>
<organism evidence="5 6">
    <name type="scientific">Camelimonas fluminis</name>
    <dbReference type="NCBI Taxonomy" id="1576911"/>
    <lineage>
        <taxon>Bacteria</taxon>
        <taxon>Pseudomonadati</taxon>
        <taxon>Pseudomonadota</taxon>
        <taxon>Alphaproteobacteria</taxon>
        <taxon>Hyphomicrobiales</taxon>
        <taxon>Chelatococcaceae</taxon>
        <taxon>Camelimonas</taxon>
    </lineage>
</organism>
<dbReference type="CDD" id="cd06343">
    <property type="entry name" value="PBP1_ABC_ligand_binding-like"/>
    <property type="match status" value="1"/>
</dbReference>
<dbReference type="PANTHER" id="PTHR47235">
    <property type="entry name" value="BLR6548 PROTEIN"/>
    <property type="match status" value="1"/>
</dbReference>
<dbReference type="InterPro" id="IPR028082">
    <property type="entry name" value="Peripla_BP_I"/>
</dbReference>
<comment type="similarity">
    <text evidence="1">Belongs to the leucine-binding protein family.</text>
</comment>
<dbReference type="Proteomes" id="UP001595704">
    <property type="component" value="Unassembled WGS sequence"/>
</dbReference>
<evidence type="ECO:0000256" key="1">
    <source>
        <dbReference type="ARBA" id="ARBA00010062"/>
    </source>
</evidence>
<evidence type="ECO:0000256" key="3">
    <source>
        <dbReference type="SAM" id="SignalP"/>
    </source>
</evidence>
<evidence type="ECO:0000256" key="2">
    <source>
        <dbReference type="ARBA" id="ARBA00022729"/>
    </source>
</evidence>
<dbReference type="Pfam" id="PF13458">
    <property type="entry name" value="Peripla_BP_6"/>
    <property type="match status" value="1"/>
</dbReference>
<feature type="signal peptide" evidence="3">
    <location>
        <begin position="1"/>
        <end position="22"/>
    </location>
</feature>
<keyword evidence="2 3" id="KW-0732">Signal</keyword>
<name>A0ABV7UHH3_9HYPH</name>
<dbReference type="EMBL" id="JBHRYC010000050">
    <property type="protein sequence ID" value="MFC3637783.1"/>
    <property type="molecule type" value="Genomic_DNA"/>
</dbReference>
<proteinExistence type="inferred from homology"/>
<comment type="caution">
    <text evidence="5">The sequence shown here is derived from an EMBL/GenBank/DDBJ whole genome shotgun (WGS) entry which is preliminary data.</text>
</comment>
<dbReference type="Gene3D" id="3.40.50.2300">
    <property type="match status" value="2"/>
</dbReference>
<gene>
    <name evidence="5" type="ORF">ACFONL_10410</name>
</gene>
<feature type="chain" id="PRO_5045455786" evidence="3">
    <location>
        <begin position="23"/>
        <end position="411"/>
    </location>
</feature>
<evidence type="ECO:0000313" key="5">
    <source>
        <dbReference type="EMBL" id="MFC3637783.1"/>
    </source>
</evidence>
<protein>
    <submittedName>
        <fullName evidence="5">ABC transporter substrate-binding protein</fullName>
    </submittedName>
</protein>
<dbReference type="PANTHER" id="PTHR47235:SF1">
    <property type="entry name" value="BLR6548 PROTEIN"/>
    <property type="match status" value="1"/>
</dbReference>
<dbReference type="InterPro" id="IPR028081">
    <property type="entry name" value="Leu-bd"/>
</dbReference>
<evidence type="ECO:0000313" key="6">
    <source>
        <dbReference type="Proteomes" id="UP001595704"/>
    </source>
</evidence>